<sequence>MLQLRQQPREKQIPIICNFQTDLSGYCDILFPPPLSNAAVFAFDSVQSYLFRHSSVKTIFYPSRFVQRYLVKNKVQSDKLELLTRGVNAELFNPIRRSEQLRKEIAPNGEIIFVTICRVSGEKGFDFLAKAAKELEARGLPYKMVIVGGNRNPDVEKEVQELFDPLREEGKVIFTGFKVGEELAAYYASADVFLHCSITETFGLVVLESMASGVPVIARDEGGPSDIVAHGETGFLVAPNDLDEFVGKAVKLATDKSLRKRMSEAARVAACQCTWDKIGNKVAWRMVDTIAEHTAEIAREAPQAASRTLSQDAQQLVPLYGWLMMNNAMREAIVSRIVDARLVGGLGIIISFWIVTGAYMVFVESLMWAKNRLRGERRVSISA</sequence>
<protein>
    <submittedName>
        <fullName evidence="1">Uncharacterized protein</fullName>
    </submittedName>
</protein>
<accession>A0ACC1QHB9</accession>
<reference evidence="1" key="1">
    <citation type="submission" date="2022-07" db="EMBL/GenBank/DDBJ databases">
        <title>Genome Sequence of Lecanicillium saksenae.</title>
        <authorList>
            <person name="Buettner E."/>
        </authorList>
    </citation>
    <scope>NUCLEOTIDE SEQUENCE</scope>
    <source>
        <strain evidence="1">VT-O1</strain>
    </source>
</reference>
<proteinExistence type="predicted"/>
<dbReference type="EMBL" id="JANAKD010002186">
    <property type="protein sequence ID" value="KAJ3474427.1"/>
    <property type="molecule type" value="Genomic_DNA"/>
</dbReference>
<comment type="caution">
    <text evidence="1">The sequence shown here is derived from an EMBL/GenBank/DDBJ whole genome shotgun (WGS) entry which is preliminary data.</text>
</comment>
<organism evidence="1 2">
    <name type="scientific">Lecanicillium saksenae</name>
    <dbReference type="NCBI Taxonomy" id="468837"/>
    <lineage>
        <taxon>Eukaryota</taxon>
        <taxon>Fungi</taxon>
        <taxon>Dikarya</taxon>
        <taxon>Ascomycota</taxon>
        <taxon>Pezizomycotina</taxon>
        <taxon>Sordariomycetes</taxon>
        <taxon>Hypocreomycetidae</taxon>
        <taxon>Hypocreales</taxon>
        <taxon>Cordycipitaceae</taxon>
        <taxon>Lecanicillium</taxon>
    </lineage>
</organism>
<gene>
    <name evidence="1" type="ORF">NLG97_g9851</name>
</gene>
<dbReference type="Proteomes" id="UP001148737">
    <property type="component" value="Unassembled WGS sequence"/>
</dbReference>
<evidence type="ECO:0000313" key="2">
    <source>
        <dbReference type="Proteomes" id="UP001148737"/>
    </source>
</evidence>
<evidence type="ECO:0000313" key="1">
    <source>
        <dbReference type="EMBL" id="KAJ3474427.1"/>
    </source>
</evidence>
<name>A0ACC1QHB9_9HYPO</name>
<keyword evidence="2" id="KW-1185">Reference proteome</keyword>